<dbReference type="EMBL" id="FRBL01000004">
    <property type="protein sequence ID" value="SHL70983.1"/>
    <property type="molecule type" value="Genomic_DNA"/>
</dbReference>
<reference evidence="3 4" key="1">
    <citation type="submission" date="2016-11" db="EMBL/GenBank/DDBJ databases">
        <authorList>
            <person name="Jaros S."/>
            <person name="Januszkiewicz K."/>
            <person name="Wedrychowicz H."/>
        </authorList>
    </citation>
    <scope>NUCLEOTIDE SEQUENCE [LARGE SCALE GENOMIC DNA]</scope>
    <source>
        <strain evidence="3 4">DSM 27406</strain>
    </source>
</reference>
<keyword evidence="2" id="KW-0812">Transmembrane</keyword>
<name>A0A1M7CV54_9BACT</name>
<organism evidence="3 4">
    <name type="scientific">Chitinophaga jiangningensis</name>
    <dbReference type="NCBI Taxonomy" id="1419482"/>
    <lineage>
        <taxon>Bacteria</taxon>
        <taxon>Pseudomonadati</taxon>
        <taxon>Bacteroidota</taxon>
        <taxon>Chitinophagia</taxon>
        <taxon>Chitinophagales</taxon>
        <taxon>Chitinophagaceae</taxon>
        <taxon>Chitinophaga</taxon>
    </lineage>
</organism>
<sequence>MCNMNSRVNSDPEKPENSTEDDPSWGGVIVGLMLATAGGGLIYNRYQQFHDMDSDPISLTRIETLIYKVSGGSEWVLLAVYGIVAIVGLYLTISNIIRLRIKQ</sequence>
<accession>A0A1M7CV54</accession>
<feature type="transmembrane region" description="Helical" evidence="2">
    <location>
        <begin position="24"/>
        <end position="43"/>
    </location>
</feature>
<gene>
    <name evidence="3" type="ORF">SAMN05444266_104486</name>
</gene>
<proteinExistence type="predicted"/>
<dbReference type="AlphaFoldDB" id="A0A1M7CV54"/>
<keyword evidence="4" id="KW-1185">Reference proteome</keyword>
<dbReference type="Proteomes" id="UP000184420">
    <property type="component" value="Unassembled WGS sequence"/>
</dbReference>
<protein>
    <submittedName>
        <fullName evidence="3">Uncharacterized protein</fullName>
    </submittedName>
</protein>
<evidence type="ECO:0000313" key="3">
    <source>
        <dbReference type="EMBL" id="SHL70983.1"/>
    </source>
</evidence>
<evidence type="ECO:0000256" key="2">
    <source>
        <dbReference type="SAM" id="Phobius"/>
    </source>
</evidence>
<evidence type="ECO:0000256" key="1">
    <source>
        <dbReference type="SAM" id="MobiDB-lite"/>
    </source>
</evidence>
<keyword evidence="2" id="KW-0472">Membrane</keyword>
<feature type="region of interest" description="Disordered" evidence="1">
    <location>
        <begin position="1"/>
        <end position="25"/>
    </location>
</feature>
<dbReference type="STRING" id="1419482.SAMN05444266_104486"/>
<feature type="transmembrane region" description="Helical" evidence="2">
    <location>
        <begin position="75"/>
        <end position="97"/>
    </location>
</feature>
<keyword evidence="2" id="KW-1133">Transmembrane helix</keyword>
<evidence type="ECO:0000313" key="4">
    <source>
        <dbReference type="Proteomes" id="UP000184420"/>
    </source>
</evidence>